<dbReference type="AlphaFoldDB" id="I4CBP7"/>
<name>I4CBP7_DESTA</name>
<dbReference type="Proteomes" id="UP000006055">
    <property type="component" value="Chromosome"/>
</dbReference>
<organism evidence="2 3">
    <name type="scientific">Desulfomonile tiedjei (strain ATCC 49306 / DSM 6799 / DCB-1)</name>
    <dbReference type="NCBI Taxonomy" id="706587"/>
    <lineage>
        <taxon>Bacteria</taxon>
        <taxon>Pseudomonadati</taxon>
        <taxon>Thermodesulfobacteriota</taxon>
        <taxon>Desulfomonilia</taxon>
        <taxon>Desulfomonilales</taxon>
        <taxon>Desulfomonilaceae</taxon>
        <taxon>Desulfomonile</taxon>
    </lineage>
</organism>
<gene>
    <name evidence="2" type="ordered locus">Desti_4355</name>
</gene>
<protein>
    <recommendedName>
        <fullName evidence="1">Dinitrogenase iron-molybdenum cofactor biosynthesis domain-containing protein</fullName>
    </recommendedName>
</protein>
<sequence>MNVKRVLVPLLGDDVAPRFDLAPEALIATVDSEGRVAFEKSIVLPQASAETLCRLIMSEKIDMVICCAIEEEYYQYLAWKKIHVVDSVIGPFDRVLDKLSTGSISSGEVLLDD</sequence>
<keyword evidence="3" id="KW-1185">Reference proteome</keyword>
<evidence type="ECO:0000313" key="3">
    <source>
        <dbReference type="Proteomes" id="UP000006055"/>
    </source>
</evidence>
<dbReference type="EMBL" id="CP003360">
    <property type="protein sequence ID" value="AFM26988.1"/>
    <property type="molecule type" value="Genomic_DNA"/>
</dbReference>
<dbReference type="PATRIC" id="fig|706587.4.peg.4938"/>
<evidence type="ECO:0000313" key="2">
    <source>
        <dbReference type="EMBL" id="AFM26988.1"/>
    </source>
</evidence>
<dbReference type="STRING" id="706587.Desti_4355"/>
<dbReference type="InterPro" id="IPR036105">
    <property type="entry name" value="DiNase_FeMo-co_biosyn_sf"/>
</dbReference>
<dbReference type="eggNOG" id="COG1433">
    <property type="taxonomic scope" value="Bacteria"/>
</dbReference>
<evidence type="ECO:0000259" key="1">
    <source>
        <dbReference type="Pfam" id="PF02579"/>
    </source>
</evidence>
<reference evidence="3" key="1">
    <citation type="submission" date="2012-06" db="EMBL/GenBank/DDBJ databases">
        <title>Complete sequence of chromosome of Desulfomonile tiedjei DSM 6799.</title>
        <authorList>
            <person name="Lucas S."/>
            <person name="Copeland A."/>
            <person name="Lapidus A."/>
            <person name="Glavina del Rio T."/>
            <person name="Dalin E."/>
            <person name="Tice H."/>
            <person name="Bruce D."/>
            <person name="Goodwin L."/>
            <person name="Pitluck S."/>
            <person name="Peters L."/>
            <person name="Ovchinnikova G."/>
            <person name="Zeytun A."/>
            <person name="Lu M."/>
            <person name="Kyrpides N."/>
            <person name="Mavromatis K."/>
            <person name="Ivanova N."/>
            <person name="Brettin T."/>
            <person name="Detter J.C."/>
            <person name="Han C."/>
            <person name="Larimer F."/>
            <person name="Land M."/>
            <person name="Hauser L."/>
            <person name="Markowitz V."/>
            <person name="Cheng J.-F."/>
            <person name="Hugenholtz P."/>
            <person name="Woyke T."/>
            <person name="Wu D."/>
            <person name="Spring S."/>
            <person name="Schroeder M."/>
            <person name="Brambilla E."/>
            <person name="Klenk H.-P."/>
            <person name="Eisen J.A."/>
        </authorList>
    </citation>
    <scope>NUCLEOTIDE SEQUENCE [LARGE SCALE GENOMIC DNA]</scope>
    <source>
        <strain evidence="3">ATCC 49306 / DSM 6799 / DCB-1</strain>
    </source>
</reference>
<dbReference type="Pfam" id="PF02579">
    <property type="entry name" value="Nitro_FeMo-Co"/>
    <property type="match status" value="1"/>
</dbReference>
<dbReference type="KEGG" id="dti:Desti_4355"/>
<feature type="domain" description="Dinitrogenase iron-molybdenum cofactor biosynthesis" evidence="1">
    <location>
        <begin position="12"/>
        <end position="99"/>
    </location>
</feature>
<dbReference type="SUPFAM" id="SSF53146">
    <property type="entry name" value="Nitrogenase accessory factor-like"/>
    <property type="match status" value="1"/>
</dbReference>
<proteinExistence type="predicted"/>
<dbReference type="HOGENOM" id="CLU_2080958_0_0_7"/>
<dbReference type="Gene3D" id="3.30.420.130">
    <property type="entry name" value="Dinitrogenase iron-molybdenum cofactor biosynthesis domain"/>
    <property type="match status" value="1"/>
</dbReference>
<dbReference type="InterPro" id="IPR003731">
    <property type="entry name" value="Di-Nase_FeMo-co_biosynth"/>
</dbReference>
<accession>I4CBP7</accession>
<dbReference type="OrthoDB" id="5457537at2"/>